<reference evidence="3" key="1">
    <citation type="journal article" date="2014" name="Science">
        <title>Ancient hybridizations among the ancestral genomes of bread wheat.</title>
        <authorList>
            <consortium name="International Wheat Genome Sequencing Consortium,"/>
            <person name="Marcussen T."/>
            <person name="Sandve S.R."/>
            <person name="Heier L."/>
            <person name="Spannagl M."/>
            <person name="Pfeifer M."/>
            <person name="Jakobsen K.S."/>
            <person name="Wulff B.B."/>
            <person name="Steuernagel B."/>
            <person name="Mayer K.F."/>
            <person name="Olsen O.A."/>
        </authorList>
    </citation>
    <scope>NUCLEOTIDE SEQUENCE [LARGE SCALE GENOMIC DNA]</scope>
    <source>
        <strain evidence="3">cv. AL8/78</strain>
    </source>
</reference>
<feature type="region of interest" description="Disordered" evidence="1">
    <location>
        <begin position="1"/>
        <end position="35"/>
    </location>
</feature>
<organism evidence="2 3">
    <name type="scientific">Aegilops tauschii subsp. strangulata</name>
    <name type="common">Goatgrass</name>
    <dbReference type="NCBI Taxonomy" id="200361"/>
    <lineage>
        <taxon>Eukaryota</taxon>
        <taxon>Viridiplantae</taxon>
        <taxon>Streptophyta</taxon>
        <taxon>Embryophyta</taxon>
        <taxon>Tracheophyta</taxon>
        <taxon>Spermatophyta</taxon>
        <taxon>Magnoliopsida</taxon>
        <taxon>Liliopsida</taxon>
        <taxon>Poales</taxon>
        <taxon>Poaceae</taxon>
        <taxon>BOP clade</taxon>
        <taxon>Pooideae</taxon>
        <taxon>Triticodae</taxon>
        <taxon>Triticeae</taxon>
        <taxon>Triticinae</taxon>
        <taxon>Aegilops</taxon>
    </lineage>
</organism>
<feature type="compositionally biased region" description="Basic and acidic residues" evidence="1">
    <location>
        <begin position="13"/>
        <end position="24"/>
    </location>
</feature>
<name>A0A453NX76_AEGTS</name>
<evidence type="ECO:0000256" key="1">
    <source>
        <dbReference type="SAM" id="MobiDB-lite"/>
    </source>
</evidence>
<reference evidence="3" key="2">
    <citation type="journal article" date="2017" name="Nat. Plants">
        <title>The Aegilops tauschii genome reveals multiple impacts of transposons.</title>
        <authorList>
            <person name="Zhao G."/>
            <person name="Zou C."/>
            <person name="Li K."/>
            <person name="Wang K."/>
            <person name="Li T."/>
            <person name="Gao L."/>
            <person name="Zhang X."/>
            <person name="Wang H."/>
            <person name="Yang Z."/>
            <person name="Liu X."/>
            <person name="Jiang W."/>
            <person name="Mao L."/>
            <person name="Kong X."/>
            <person name="Jiao Y."/>
            <person name="Jia J."/>
        </authorList>
    </citation>
    <scope>NUCLEOTIDE SEQUENCE [LARGE SCALE GENOMIC DNA]</scope>
    <source>
        <strain evidence="3">cv. AL8/78</strain>
    </source>
</reference>
<proteinExistence type="predicted"/>
<reference evidence="2" key="3">
    <citation type="journal article" date="2017" name="Nature">
        <title>Genome sequence of the progenitor of the wheat D genome Aegilops tauschii.</title>
        <authorList>
            <person name="Luo M.C."/>
            <person name="Gu Y.Q."/>
            <person name="Puiu D."/>
            <person name="Wang H."/>
            <person name="Twardziok S.O."/>
            <person name="Deal K.R."/>
            <person name="Huo N."/>
            <person name="Zhu T."/>
            <person name="Wang L."/>
            <person name="Wang Y."/>
            <person name="McGuire P.E."/>
            <person name="Liu S."/>
            <person name="Long H."/>
            <person name="Ramasamy R.K."/>
            <person name="Rodriguez J.C."/>
            <person name="Van S.L."/>
            <person name="Yuan L."/>
            <person name="Wang Z."/>
            <person name="Xia Z."/>
            <person name="Xiao L."/>
            <person name="Anderson O.D."/>
            <person name="Ouyang S."/>
            <person name="Liang Y."/>
            <person name="Zimin A.V."/>
            <person name="Pertea G."/>
            <person name="Qi P."/>
            <person name="Bennetzen J.L."/>
            <person name="Dai X."/>
            <person name="Dawson M.W."/>
            <person name="Muller H.G."/>
            <person name="Kugler K."/>
            <person name="Rivarola-Duarte L."/>
            <person name="Spannagl M."/>
            <person name="Mayer K.F.X."/>
            <person name="Lu F.H."/>
            <person name="Bevan M.W."/>
            <person name="Leroy P."/>
            <person name="Li P."/>
            <person name="You F.M."/>
            <person name="Sun Q."/>
            <person name="Liu Z."/>
            <person name="Lyons E."/>
            <person name="Wicker T."/>
            <person name="Salzberg S.L."/>
            <person name="Devos K.M."/>
            <person name="Dvorak J."/>
        </authorList>
    </citation>
    <scope>NUCLEOTIDE SEQUENCE [LARGE SCALE GENOMIC DNA]</scope>
    <source>
        <strain evidence="2">cv. AL8/78</strain>
    </source>
</reference>
<protein>
    <submittedName>
        <fullName evidence="2">Uncharacterized protein</fullName>
    </submittedName>
</protein>
<reference evidence="2" key="4">
    <citation type="submission" date="2019-03" db="UniProtKB">
        <authorList>
            <consortium name="EnsemblPlants"/>
        </authorList>
    </citation>
    <scope>IDENTIFICATION</scope>
</reference>
<reference evidence="2" key="5">
    <citation type="journal article" date="2021" name="G3 (Bethesda)">
        <title>Aegilops tauschii genome assembly Aet v5.0 features greater sequence contiguity and improved annotation.</title>
        <authorList>
            <person name="Wang L."/>
            <person name="Zhu T."/>
            <person name="Rodriguez J.C."/>
            <person name="Deal K.R."/>
            <person name="Dubcovsky J."/>
            <person name="McGuire P.E."/>
            <person name="Lux T."/>
            <person name="Spannagl M."/>
            <person name="Mayer K.F.X."/>
            <person name="Baldrich P."/>
            <person name="Meyers B.C."/>
            <person name="Huo N."/>
            <person name="Gu Y.Q."/>
            <person name="Zhou H."/>
            <person name="Devos K.M."/>
            <person name="Bennetzen J.L."/>
            <person name="Unver T."/>
            <person name="Budak H."/>
            <person name="Gulick P.J."/>
            <person name="Galiba G."/>
            <person name="Kalapos B."/>
            <person name="Nelson D.R."/>
            <person name="Li P."/>
            <person name="You F.M."/>
            <person name="Luo M.C."/>
            <person name="Dvorak J."/>
        </authorList>
    </citation>
    <scope>NUCLEOTIDE SEQUENCE [LARGE SCALE GENOMIC DNA]</scope>
    <source>
        <strain evidence="2">cv. AL8/78</strain>
    </source>
</reference>
<dbReference type="Gramene" id="AET6Gv20527300.2">
    <property type="protein sequence ID" value="AET6Gv20527300.2"/>
    <property type="gene ID" value="AET6Gv20527300"/>
</dbReference>
<dbReference type="EnsemblPlants" id="AET6Gv20527300.2">
    <property type="protein sequence ID" value="AET6Gv20527300.2"/>
    <property type="gene ID" value="AET6Gv20527300"/>
</dbReference>
<dbReference type="AlphaFoldDB" id="A0A453NX76"/>
<evidence type="ECO:0000313" key="2">
    <source>
        <dbReference type="EnsemblPlants" id="AET6Gv20527300.2"/>
    </source>
</evidence>
<accession>A0A453NX76</accession>
<sequence length="84" mass="9514">SLAKPETQNHLVESPKADKQESQAKPETQNHLVESPKGDNQLAHVAQQVCYFIFCVLHVHLRCIICIQVFDKLILFCSSFCCQS</sequence>
<dbReference type="Proteomes" id="UP000015105">
    <property type="component" value="Chromosome 6D"/>
</dbReference>
<evidence type="ECO:0000313" key="3">
    <source>
        <dbReference type="Proteomes" id="UP000015105"/>
    </source>
</evidence>
<feature type="compositionally biased region" description="Polar residues" evidence="1">
    <location>
        <begin position="1"/>
        <end position="11"/>
    </location>
</feature>
<keyword evidence="3" id="KW-1185">Reference proteome</keyword>